<dbReference type="Proteomes" id="UP001152523">
    <property type="component" value="Unassembled WGS sequence"/>
</dbReference>
<protein>
    <submittedName>
        <fullName evidence="1">Uncharacterized protein</fullName>
    </submittedName>
</protein>
<gene>
    <name evidence="1" type="ORF">CEPIT_LOCUS8723</name>
</gene>
<accession>A0AAV0CXV7</accession>
<dbReference type="AlphaFoldDB" id="A0AAV0CXV7"/>
<sequence length="32" mass="3727">MVTFHVFRDLMVALWRLGRGVPIKEIGDRKVS</sequence>
<dbReference type="EMBL" id="CAMAPF010000045">
    <property type="protein sequence ID" value="CAH9083899.1"/>
    <property type="molecule type" value="Genomic_DNA"/>
</dbReference>
<organism evidence="1 2">
    <name type="scientific">Cuscuta epithymum</name>
    <dbReference type="NCBI Taxonomy" id="186058"/>
    <lineage>
        <taxon>Eukaryota</taxon>
        <taxon>Viridiplantae</taxon>
        <taxon>Streptophyta</taxon>
        <taxon>Embryophyta</taxon>
        <taxon>Tracheophyta</taxon>
        <taxon>Spermatophyta</taxon>
        <taxon>Magnoliopsida</taxon>
        <taxon>eudicotyledons</taxon>
        <taxon>Gunneridae</taxon>
        <taxon>Pentapetalae</taxon>
        <taxon>asterids</taxon>
        <taxon>lamiids</taxon>
        <taxon>Solanales</taxon>
        <taxon>Convolvulaceae</taxon>
        <taxon>Cuscuteae</taxon>
        <taxon>Cuscuta</taxon>
        <taxon>Cuscuta subgen. Cuscuta</taxon>
    </lineage>
</organism>
<reference evidence="1" key="1">
    <citation type="submission" date="2022-07" db="EMBL/GenBank/DDBJ databases">
        <authorList>
            <person name="Macas J."/>
            <person name="Novak P."/>
            <person name="Neumann P."/>
        </authorList>
    </citation>
    <scope>NUCLEOTIDE SEQUENCE</scope>
</reference>
<keyword evidence="2" id="KW-1185">Reference proteome</keyword>
<comment type="caution">
    <text evidence="1">The sequence shown here is derived from an EMBL/GenBank/DDBJ whole genome shotgun (WGS) entry which is preliminary data.</text>
</comment>
<evidence type="ECO:0000313" key="1">
    <source>
        <dbReference type="EMBL" id="CAH9083899.1"/>
    </source>
</evidence>
<evidence type="ECO:0000313" key="2">
    <source>
        <dbReference type="Proteomes" id="UP001152523"/>
    </source>
</evidence>
<proteinExistence type="predicted"/>
<name>A0AAV0CXV7_9ASTE</name>